<accession>A0A918Y000</accession>
<feature type="domain" description="UBP-type" evidence="2">
    <location>
        <begin position="27"/>
        <end position="90"/>
    </location>
</feature>
<feature type="compositionally biased region" description="Pro residues" evidence="1">
    <location>
        <begin position="97"/>
        <end position="111"/>
    </location>
</feature>
<dbReference type="RefSeq" id="WP_190176609.1">
    <property type="nucleotide sequence ID" value="NZ_BMVF01000003.1"/>
</dbReference>
<dbReference type="EMBL" id="BMVF01000003">
    <property type="protein sequence ID" value="GHD85901.1"/>
    <property type="molecule type" value="Genomic_DNA"/>
</dbReference>
<reference evidence="3" key="1">
    <citation type="journal article" date="2014" name="Int. J. Syst. Evol. Microbiol.">
        <title>Complete genome sequence of Corynebacterium casei LMG S-19264T (=DSM 44701T), isolated from a smear-ripened cheese.</title>
        <authorList>
            <consortium name="US DOE Joint Genome Institute (JGI-PGF)"/>
            <person name="Walter F."/>
            <person name="Albersmeier A."/>
            <person name="Kalinowski J."/>
            <person name="Ruckert C."/>
        </authorList>
    </citation>
    <scope>NUCLEOTIDE SEQUENCE</scope>
    <source>
        <strain evidence="3">JCM 4654</strain>
    </source>
</reference>
<sequence length="125" mass="13405">MTSDQGNDTTGRTDGIDTSVPPSGSGCVECEAAGSWWFHLRRCAACGHIGCCDDSPAKHATAHWRATGHPLIRSYEPGESWFWNYDTDELYDSGPELAPPASHPVGQPVPGPAGRVPANWADTLR</sequence>
<dbReference type="InterPro" id="IPR013083">
    <property type="entry name" value="Znf_RING/FYVE/PHD"/>
</dbReference>
<evidence type="ECO:0000313" key="4">
    <source>
        <dbReference type="Proteomes" id="UP000608955"/>
    </source>
</evidence>
<dbReference type="SUPFAM" id="SSF57850">
    <property type="entry name" value="RING/U-box"/>
    <property type="match status" value="1"/>
</dbReference>
<dbReference type="Pfam" id="PF02148">
    <property type="entry name" value="zf-UBP"/>
    <property type="match status" value="1"/>
</dbReference>
<dbReference type="Proteomes" id="UP000608955">
    <property type="component" value="Unassembled WGS sequence"/>
</dbReference>
<organism evidence="3 4">
    <name type="scientific">Streptomyces naganishii JCM 4654</name>
    <dbReference type="NCBI Taxonomy" id="1306179"/>
    <lineage>
        <taxon>Bacteria</taxon>
        <taxon>Bacillati</taxon>
        <taxon>Actinomycetota</taxon>
        <taxon>Actinomycetes</taxon>
        <taxon>Kitasatosporales</taxon>
        <taxon>Streptomycetaceae</taxon>
        <taxon>Streptomyces</taxon>
    </lineage>
</organism>
<evidence type="ECO:0000256" key="1">
    <source>
        <dbReference type="SAM" id="MobiDB-lite"/>
    </source>
</evidence>
<name>A0A918Y000_9ACTN</name>
<feature type="region of interest" description="Disordered" evidence="1">
    <location>
        <begin position="1"/>
        <end position="24"/>
    </location>
</feature>
<proteinExistence type="predicted"/>
<gene>
    <name evidence="3" type="ORF">GCM10010508_11290</name>
</gene>
<dbReference type="InterPro" id="IPR001607">
    <property type="entry name" value="Znf_UBP"/>
</dbReference>
<reference evidence="3" key="2">
    <citation type="submission" date="2020-09" db="EMBL/GenBank/DDBJ databases">
        <authorList>
            <person name="Sun Q."/>
            <person name="Ohkuma M."/>
        </authorList>
    </citation>
    <scope>NUCLEOTIDE SEQUENCE</scope>
    <source>
        <strain evidence="3">JCM 4654</strain>
    </source>
</reference>
<evidence type="ECO:0000259" key="2">
    <source>
        <dbReference type="Pfam" id="PF02148"/>
    </source>
</evidence>
<dbReference type="GO" id="GO:0008270">
    <property type="term" value="F:zinc ion binding"/>
    <property type="evidence" value="ECO:0007669"/>
    <property type="project" value="InterPro"/>
</dbReference>
<keyword evidence="4" id="KW-1185">Reference proteome</keyword>
<feature type="compositionally biased region" description="Polar residues" evidence="1">
    <location>
        <begin position="1"/>
        <end position="12"/>
    </location>
</feature>
<feature type="region of interest" description="Disordered" evidence="1">
    <location>
        <begin position="94"/>
        <end position="125"/>
    </location>
</feature>
<comment type="caution">
    <text evidence="3">The sequence shown here is derived from an EMBL/GenBank/DDBJ whole genome shotgun (WGS) entry which is preliminary data.</text>
</comment>
<dbReference type="AlphaFoldDB" id="A0A918Y000"/>
<evidence type="ECO:0000313" key="3">
    <source>
        <dbReference type="EMBL" id="GHD85901.1"/>
    </source>
</evidence>
<protein>
    <recommendedName>
        <fullName evidence="2">UBP-type domain-containing protein</fullName>
    </recommendedName>
</protein>
<dbReference type="Gene3D" id="3.30.40.10">
    <property type="entry name" value="Zinc/RING finger domain, C3HC4 (zinc finger)"/>
    <property type="match status" value="1"/>
</dbReference>